<evidence type="ECO:0000256" key="2">
    <source>
        <dbReference type="ARBA" id="ARBA00022448"/>
    </source>
</evidence>
<keyword evidence="6 7" id="KW-0472">Membrane</keyword>
<reference evidence="8 9" key="1">
    <citation type="submission" date="2016-10" db="EMBL/GenBank/DDBJ databases">
        <authorList>
            <person name="de Groot N.N."/>
        </authorList>
    </citation>
    <scope>NUCLEOTIDE SEQUENCE [LARGE SCALE GENOMIC DNA]</scope>
    <source>
        <strain evidence="8 9">DSM 19219</strain>
    </source>
</reference>
<feature type="transmembrane region" description="Helical" evidence="7">
    <location>
        <begin position="167"/>
        <end position="185"/>
    </location>
</feature>
<dbReference type="NCBIfam" id="NF037982">
    <property type="entry name" value="Nramp_1"/>
    <property type="match status" value="1"/>
</dbReference>
<feature type="transmembrane region" description="Helical" evidence="7">
    <location>
        <begin position="396"/>
        <end position="419"/>
    </location>
</feature>
<dbReference type="OrthoDB" id="9787548at2"/>
<dbReference type="Proteomes" id="UP000198500">
    <property type="component" value="Unassembled WGS sequence"/>
</dbReference>
<sequence>MNTDTKRDSESLVSSTTLSRSRFSLSVPQMLALMGPAFVAGAWRFGPGALTSAVQAGSQYGYVLLWVIIVSAVLMFVFNDMAVRLGLASGDSVVAVTKQKLGRAVGVMAGFGVFAITLMFAVGNAVGSGLALSLLLGGSVVGWTIACTVAVGLLIAMRNTYKVMERLLVALIGLMSVGFLASTILSDPNWVAAAKGLVPKIPAEAGVLLIALIGTNFSINSAFYTGYAIHERQLKREQYRAITLMDTLPGNVATAFMAMLIIIVASAVLNSTGTVATTFPQLASVLEPLAGRLGSILFGLGFFAAAFSSMAANASAGGTLLADALGWNSSLSTWRVKLLVYGVLGWGAAVTVVSKGSPIELIIIAQALTVLVAPFLGIILFLLTQRRDVMGDLKNGPWQTLFALLGLVAIFAISFRLVLKLFG</sequence>
<keyword evidence="4" id="KW-0769">Symport</keyword>
<accession>A0A1H2WVZ1</accession>
<feature type="transmembrane region" description="Helical" evidence="7">
    <location>
        <begin position="289"/>
        <end position="307"/>
    </location>
</feature>
<organism evidence="8 9">
    <name type="scientific">Aidingimonas halophila</name>
    <dbReference type="NCBI Taxonomy" id="574349"/>
    <lineage>
        <taxon>Bacteria</taxon>
        <taxon>Pseudomonadati</taxon>
        <taxon>Pseudomonadota</taxon>
        <taxon>Gammaproteobacteria</taxon>
        <taxon>Oceanospirillales</taxon>
        <taxon>Halomonadaceae</taxon>
        <taxon>Aidingimonas</taxon>
    </lineage>
</organism>
<feature type="transmembrane region" description="Helical" evidence="7">
    <location>
        <begin position="361"/>
        <end position="384"/>
    </location>
</feature>
<evidence type="ECO:0000256" key="5">
    <source>
        <dbReference type="ARBA" id="ARBA00022989"/>
    </source>
</evidence>
<dbReference type="RefSeq" id="WP_092568636.1">
    <property type="nucleotide sequence ID" value="NZ_BMXH01000004.1"/>
</dbReference>
<comment type="subcellular location">
    <subcellularLocation>
        <location evidence="1">Membrane</location>
        <topology evidence="1">Multi-pass membrane protein</topology>
    </subcellularLocation>
</comment>
<proteinExistence type="predicted"/>
<dbReference type="PANTHER" id="PTHR11706:SF33">
    <property type="entry name" value="NATURAL RESISTANCE-ASSOCIATED MACROPHAGE PROTEIN 2"/>
    <property type="match status" value="1"/>
</dbReference>
<dbReference type="PANTHER" id="PTHR11706">
    <property type="entry name" value="SOLUTE CARRIER PROTEIN FAMILY 11 MEMBER"/>
    <property type="match status" value="1"/>
</dbReference>
<feature type="transmembrane region" description="Helical" evidence="7">
    <location>
        <begin position="132"/>
        <end position="155"/>
    </location>
</feature>
<feature type="transmembrane region" description="Helical" evidence="7">
    <location>
        <begin position="104"/>
        <end position="126"/>
    </location>
</feature>
<dbReference type="GO" id="GO:0034755">
    <property type="term" value="P:iron ion transmembrane transport"/>
    <property type="evidence" value="ECO:0007669"/>
    <property type="project" value="TreeGrafter"/>
</dbReference>
<feature type="transmembrane region" description="Helical" evidence="7">
    <location>
        <begin position="248"/>
        <end position="269"/>
    </location>
</feature>
<evidence type="ECO:0000256" key="7">
    <source>
        <dbReference type="SAM" id="Phobius"/>
    </source>
</evidence>
<keyword evidence="2" id="KW-0813">Transport</keyword>
<dbReference type="AlphaFoldDB" id="A0A1H2WVZ1"/>
<evidence type="ECO:0000313" key="8">
    <source>
        <dbReference type="EMBL" id="SDW84800.1"/>
    </source>
</evidence>
<keyword evidence="3 7" id="KW-0812">Transmembrane</keyword>
<feature type="transmembrane region" description="Helical" evidence="7">
    <location>
        <begin position="338"/>
        <end position="355"/>
    </location>
</feature>
<feature type="transmembrane region" description="Helical" evidence="7">
    <location>
        <begin position="63"/>
        <end position="83"/>
    </location>
</feature>
<dbReference type="Pfam" id="PF01566">
    <property type="entry name" value="Nramp"/>
    <property type="match status" value="1"/>
</dbReference>
<evidence type="ECO:0000256" key="6">
    <source>
        <dbReference type="ARBA" id="ARBA00023136"/>
    </source>
</evidence>
<dbReference type="GO" id="GO:0015293">
    <property type="term" value="F:symporter activity"/>
    <property type="evidence" value="ECO:0007669"/>
    <property type="project" value="UniProtKB-KW"/>
</dbReference>
<protein>
    <submittedName>
        <fullName evidence="8">NRAMP (Natural resistance-associated macrophage protein) metal ion transporters</fullName>
    </submittedName>
</protein>
<feature type="transmembrane region" description="Helical" evidence="7">
    <location>
        <begin position="205"/>
        <end position="227"/>
    </location>
</feature>
<evidence type="ECO:0000256" key="4">
    <source>
        <dbReference type="ARBA" id="ARBA00022847"/>
    </source>
</evidence>
<keyword evidence="9" id="KW-1185">Reference proteome</keyword>
<keyword evidence="5 7" id="KW-1133">Transmembrane helix</keyword>
<evidence type="ECO:0000313" key="9">
    <source>
        <dbReference type="Proteomes" id="UP000198500"/>
    </source>
</evidence>
<evidence type="ECO:0000256" key="3">
    <source>
        <dbReference type="ARBA" id="ARBA00022692"/>
    </source>
</evidence>
<dbReference type="InterPro" id="IPR001046">
    <property type="entry name" value="NRAMP_fam"/>
</dbReference>
<feature type="transmembrane region" description="Helical" evidence="7">
    <location>
        <begin position="21"/>
        <end position="43"/>
    </location>
</feature>
<dbReference type="GO" id="GO:0005384">
    <property type="term" value="F:manganese ion transmembrane transporter activity"/>
    <property type="evidence" value="ECO:0007669"/>
    <property type="project" value="TreeGrafter"/>
</dbReference>
<dbReference type="STRING" id="574349.SAMN05443545_10336"/>
<dbReference type="GO" id="GO:0005886">
    <property type="term" value="C:plasma membrane"/>
    <property type="evidence" value="ECO:0007669"/>
    <property type="project" value="TreeGrafter"/>
</dbReference>
<evidence type="ECO:0000256" key="1">
    <source>
        <dbReference type="ARBA" id="ARBA00004141"/>
    </source>
</evidence>
<gene>
    <name evidence="8" type="ORF">SAMN05443545_10336</name>
</gene>
<dbReference type="GO" id="GO:0015086">
    <property type="term" value="F:cadmium ion transmembrane transporter activity"/>
    <property type="evidence" value="ECO:0007669"/>
    <property type="project" value="TreeGrafter"/>
</dbReference>
<dbReference type="EMBL" id="FNNI01000003">
    <property type="protein sequence ID" value="SDW84800.1"/>
    <property type="molecule type" value="Genomic_DNA"/>
</dbReference>
<name>A0A1H2WVZ1_9GAMM</name>